<gene>
    <name evidence="1" type="ORF">LCGC14_0023390</name>
</gene>
<dbReference type="Gene3D" id="3.30.70.120">
    <property type="match status" value="1"/>
</dbReference>
<dbReference type="InterPro" id="IPR011322">
    <property type="entry name" value="N-reg_PII-like_a/b"/>
</dbReference>
<name>A0A0F9W0R1_9ZZZZ</name>
<dbReference type="InterPro" id="IPR021634">
    <property type="entry name" value="DUF3240"/>
</dbReference>
<dbReference type="AlphaFoldDB" id="A0A0F9W0R1"/>
<dbReference type="EMBL" id="LAZR01000004">
    <property type="protein sequence ID" value="KKO10856.1"/>
    <property type="molecule type" value="Genomic_DNA"/>
</dbReference>
<proteinExistence type="predicted"/>
<dbReference type="SUPFAM" id="SSF54913">
    <property type="entry name" value="GlnB-like"/>
    <property type="match status" value="1"/>
</dbReference>
<organism evidence="1">
    <name type="scientific">marine sediment metagenome</name>
    <dbReference type="NCBI Taxonomy" id="412755"/>
    <lineage>
        <taxon>unclassified sequences</taxon>
        <taxon>metagenomes</taxon>
        <taxon>ecological metagenomes</taxon>
    </lineage>
</organism>
<evidence type="ECO:0008006" key="2">
    <source>
        <dbReference type="Google" id="ProtNLM"/>
    </source>
</evidence>
<accession>A0A0F9W0R1</accession>
<dbReference type="Pfam" id="PF11582">
    <property type="entry name" value="DUF3240"/>
    <property type="match status" value="1"/>
</dbReference>
<evidence type="ECO:0000313" key="1">
    <source>
        <dbReference type="EMBL" id="KKO10856.1"/>
    </source>
</evidence>
<protein>
    <recommendedName>
        <fullName evidence="2">DUF3240 domain-containing protein</fullName>
    </recommendedName>
</protein>
<reference evidence="1" key="1">
    <citation type="journal article" date="2015" name="Nature">
        <title>Complex archaea that bridge the gap between prokaryotes and eukaryotes.</title>
        <authorList>
            <person name="Spang A."/>
            <person name="Saw J.H."/>
            <person name="Jorgensen S.L."/>
            <person name="Zaremba-Niedzwiedzka K."/>
            <person name="Martijn J."/>
            <person name="Lind A.E."/>
            <person name="van Eijk R."/>
            <person name="Schleper C."/>
            <person name="Guy L."/>
            <person name="Ettema T.J."/>
        </authorList>
    </citation>
    <scope>NUCLEOTIDE SEQUENCE</scope>
</reference>
<comment type="caution">
    <text evidence="1">The sequence shown here is derived from an EMBL/GenBank/DDBJ whole genome shotgun (WGS) entry which is preliminary data.</text>
</comment>
<sequence>MKNLLVLNIPPALEDDMVDYLLALEEVKGFTSFTAQGHGGGERLTVTEQVSGRRQRVQFEIIVDEALVERVVSGLTDNVGKDIAYWHLPVSGIGHT</sequence>
<dbReference type="InterPro" id="IPR015867">
    <property type="entry name" value="N-reg_PII/ATP_PRibTrfase_C"/>
</dbReference>